<gene>
    <name evidence="9" type="ORF">Bca52824_087688</name>
</gene>
<keyword evidence="2" id="KW-0433">Leucine-rich repeat</keyword>
<dbReference type="InterPro" id="IPR027417">
    <property type="entry name" value="P-loop_NTPase"/>
</dbReference>
<dbReference type="SUPFAM" id="SSF46785">
    <property type="entry name" value="Winged helix' DNA-binding domain"/>
    <property type="match status" value="1"/>
</dbReference>
<dbReference type="GO" id="GO:0007165">
    <property type="term" value="P:signal transduction"/>
    <property type="evidence" value="ECO:0007669"/>
    <property type="project" value="InterPro"/>
</dbReference>
<dbReference type="SMART" id="SM00255">
    <property type="entry name" value="TIR"/>
    <property type="match status" value="1"/>
</dbReference>
<evidence type="ECO:0000313" key="10">
    <source>
        <dbReference type="Proteomes" id="UP000886595"/>
    </source>
</evidence>
<proteinExistence type="predicted"/>
<keyword evidence="5" id="KW-0611">Plant defense</keyword>
<dbReference type="GO" id="GO:0006952">
    <property type="term" value="P:defense response"/>
    <property type="evidence" value="ECO:0007669"/>
    <property type="project" value="UniProtKB-KW"/>
</dbReference>
<dbReference type="CDD" id="cd00267">
    <property type="entry name" value="ABC_ATPase"/>
    <property type="match status" value="1"/>
</dbReference>
<reference evidence="9 10" key="1">
    <citation type="submission" date="2020-02" db="EMBL/GenBank/DDBJ databases">
        <authorList>
            <person name="Ma Q."/>
            <person name="Huang Y."/>
            <person name="Song X."/>
            <person name="Pei D."/>
        </authorList>
    </citation>
    <scope>NUCLEOTIDE SEQUENCE [LARGE SCALE GENOMIC DNA]</scope>
    <source>
        <strain evidence="9">Sxm20200214</strain>
        <tissue evidence="9">Leaf</tissue>
    </source>
</reference>
<dbReference type="InterPro" id="IPR011713">
    <property type="entry name" value="Leu-rich_rpt_3"/>
</dbReference>
<accession>A0A8X7PBB4</accession>
<evidence type="ECO:0000256" key="1">
    <source>
        <dbReference type="ARBA" id="ARBA00011982"/>
    </source>
</evidence>
<dbReference type="OrthoDB" id="1357022at2759"/>
<dbReference type="InterPro" id="IPR035897">
    <property type="entry name" value="Toll_tir_struct_dom_sf"/>
</dbReference>
<dbReference type="Gene3D" id="1.10.8.430">
    <property type="entry name" value="Helical domain of apoptotic protease-activating factors"/>
    <property type="match status" value="1"/>
</dbReference>
<keyword evidence="4" id="KW-0378">Hydrolase</keyword>
<evidence type="ECO:0000256" key="3">
    <source>
        <dbReference type="ARBA" id="ARBA00022737"/>
    </source>
</evidence>
<evidence type="ECO:0000313" key="9">
    <source>
        <dbReference type="EMBL" id="KAG2248060.1"/>
    </source>
</evidence>
<protein>
    <recommendedName>
        <fullName evidence="1">ADP-ribosyl cyclase/cyclic ADP-ribose hydrolase</fullName>
        <ecNumber evidence="1">3.2.2.6</ecNumber>
    </recommendedName>
</protein>
<dbReference type="Gene3D" id="3.80.10.10">
    <property type="entry name" value="Ribonuclease Inhibitor"/>
    <property type="match status" value="1"/>
</dbReference>
<dbReference type="Gene3D" id="3.40.50.10140">
    <property type="entry name" value="Toll/interleukin-1 receptor homology (TIR) domain"/>
    <property type="match status" value="1"/>
</dbReference>
<dbReference type="PRINTS" id="PR00364">
    <property type="entry name" value="DISEASERSIST"/>
</dbReference>
<organism evidence="9 10">
    <name type="scientific">Brassica carinata</name>
    <name type="common">Ethiopian mustard</name>
    <name type="synonym">Abyssinian cabbage</name>
    <dbReference type="NCBI Taxonomy" id="52824"/>
    <lineage>
        <taxon>Eukaryota</taxon>
        <taxon>Viridiplantae</taxon>
        <taxon>Streptophyta</taxon>
        <taxon>Embryophyta</taxon>
        <taxon>Tracheophyta</taxon>
        <taxon>Spermatophyta</taxon>
        <taxon>Magnoliopsida</taxon>
        <taxon>eudicotyledons</taxon>
        <taxon>Gunneridae</taxon>
        <taxon>Pentapetalae</taxon>
        <taxon>rosids</taxon>
        <taxon>malvids</taxon>
        <taxon>Brassicales</taxon>
        <taxon>Brassicaceae</taxon>
        <taxon>Brassiceae</taxon>
        <taxon>Brassica</taxon>
    </lineage>
</organism>
<dbReference type="PROSITE" id="PS50104">
    <property type="entry name" value="TIR"/>
    <property type="match status" value="1"/>
</dbReference>
<dbReference type="Gene3D" id="3.40.50.300">
    <property type="entry name" value="P-loop containing nucleotide triphosphate hydrolases"/>
    <property type="match status" value="1"/>
</dbReference>
<dbReference type="GO" id="GO:0061809">
    <property type="term" value="F:NAD+ nucleosidase activity, cyclic ADP-ribose generating"/>
    <property type="evidence" value="ECO:0007669"/>
    <property type="project" value="UniProtKB-EC"/>
</dbReference>
<dbReference type="InterPro" id="IPR036390">
    <property type="entry name" value="WH_DNA-bd_sf"/>
</dbReference>
<dbReference type="InterPro" id="IPR000157">
    <property type="entry name" value="TIR_dom"/>
</dbReference>
<keyword evidence="10" id="KW-1185">Reference proteome</keyword>
<dbReference type="Pfam" id="PF00931">
    <property type="entry name" value="NB-ARC"/>
    <property type="match status" value="1"/>
</dbReference>
<dbReference type="GO" id="GO:0043531">
    <property type="term" value="F:ADP binding"/>
    <property type="evidence" value="ECO:0007669"/>
    <property type="project" value="InterPro"/>
</dbReference>
<dbReference type="PANTHER" id="PTHR11017">
    <property type="entry name" value="LEUCINE-RICH REPEAT-CONTAINING PROTEIN"/>
    <property type="match status" value="1"/>
</dbReference>
<dbReference type="FunFam" id="3.40.50.10140:FF:000007">
    <property type="entry name" value="Disease resistance protein (TIR-NBS-LRR class)"/>
    <property type="match status" value="1"/>
</dbReference>
<dbReference type="Pfam" id="PF07725">
    <property type="entry name" value="LRR_3"/>
    <property type="match status" value="1"/>
</dbReference>
<dbReference type="Pfam" id="PF01582">
    <property type="entry name" value="TIR"/>
    <property type="match status" value="1"/>
</dbReference>
<dbReference type="SUPFAM" id="SSF52200">
    <property type="entry name" value="Toll/Interleukin receptor TIR domain"/>
    <property type="match status" value="1"/>
</dbReference>
<evidence type="ECO:0000256" key="6">
    <source>
        <dbReference type="ARBA" id="ARBA00023027"/>
    </source>
</evidence>
<keyword evidence="3" id="KW-0677">Repeat</keyword>
<dbReference type="PANTHER" id="PTHR11017:SF274">
    <property type="entry name" value="ADP-RIBOSYL CYCLASE_CYCLIC ADP-RIBOSE HYDROLASE-RELATED"/>
    <property type="match status" value="1"/>
</dbReference>
<name>A0A8X7PBB4_BRACI</name>
<dbReference type="InterPro" id="IPR032675">
    <property type="entry name" value="LRR_dom_sf"/>
</dbReference>
<dbReference type="SUPFAM" id="SSF52058">
    <property type="entry name" value="L domain-like"/>
    <property type="match status" value="1"/>
</dbReference>
<evidence type="ECO:0000256" key="7">
    <source>
        <dbReference type="ARBA" id="ARBA00047304"/>
    </source>
</evidence>
<dbReference type="InterPro" id="IPR042197">
    <property type="entry name" value="Apaf_helical"/>
</dbReference>
<evidence type="ECO:0000256" key="4">
    <source>
        <dbReference type="ARBA" id="ARBA00022801"/>
    </source>
</evidence>
<feature type="domain" description="TIR" evidence="8">
    <location>
        <begin position="8"/>
        <end position="145"/>
    </location>
</feature>
<sequence length="777" mass="89598">MASTPGNWRYHVFPSFRGEDVRNSFLSHLLEKLNRKLITTFIDHGIDRSRPIGPELLLAIRESRISIVVFSKNYASSTWCLNELVEIHRCYTDQMVIPIFYHVDPSERFEKTCKGKTDDDKQLWIQALTDAKMAEHIDNDVFNKLMKPSNDFKRLNWLLYLESEEVIMVGIVGPSGICKSTIGRALFSQLSSLFHHHAFVSYKSTKQWDDYSMKLCLDERLMSEISCQKDIKISHLSVVRQMLNRKKVLIIVDDVDNIEVINTLVGQTRLVGSGSRIIVITQDSKLLKSQKIELIYEVDFPSYNLAMKMFCRSAFGQNSPPYGFEELAAEVANLSGYLPLGLNVLGSSLKGMKKEEWVDILPRLRNSLGGKIEKTLRVSYDGLYGKDQELFLYIACLFSGHKVNHIKYLLRDSVRIGLRVLADKSLIHITPSDKIVDMHSLLQKLGTEIDRAESINNTGKRRFLREAEDICDNVLAMYLNMSEINEPFFIYENAFRGMRNLKFLKFYKNGWLRGTDEGRLYLPRGIVHFPRKLRLLHWDEYPSKCMPFCFKAEGLVELRMMNSQLEKLWEGTQSLQSLWMMDLSGCETLVEIPDLSMATQLEFLKLKNCKSLVMLPSSIKNLNRLVSLNMDGCTMLELKNFPQISTNIEYLYLDDTGIEEIPSWIEKMSHLKKLRMPRCQKLKNVSLNIFKLKYLEADFSDWKNHNNVDAQELIIQSHSNGAVVPGGEVPMYFTHRACGRSLSILLSESSLSQEYMIVKTCIVVGPSRRKRCDSFWY</sequence>
<comment type="caution">
    <text evidence="9">The sequence shown here is derived from an EMBL/GenBank/DDBJ whole genome shotgun (WGS) entry which is preliminary data.</text>
</comment>
<comment type="catalytic activity">
    <reaction evidence="7">
        <text>NAD(+) + H2O = ADP-D-ribose + nicotinamide + H(+)</text>
        <dbReference type="Rhea" id="RHEA:16301"/>
        <dbReference type="ChEBI" id="CHEBI:15377"/>
        <dbReference type="ChEBI" id="CHEBI:15378"/>
        <dbReference type="ChEBI" id="CHEBI:17154"/>
        <dbReference type="ChEBI" id="CHEBI:57540"/>
        <dbReference type="ChEBI" id="CHEBI:57967"/>
        <dbReference type="EC" id="3.2.2.6"/>
    </reaction>
    <physiologicalReaction direction="left-to-right" evidence="7">
        <dbReference type="Rhea" id="RHEA:16302"/>
    </physiologicalReaction>
</comment>
<dbReference type="Pfam" id="PF23282">
    <property type="entry name" value="WHD_ROQ1"/>
    <property type="match status" value="1"/>
</dbReference>
<dbReference type="InterPro" id="IPR044974">
    <property type="entry name" value="Disease_R_plants"/>
</dbReference>
<dbReference type="SUPFAM" id="SSF52540">
    <property type="entry name" value="P-loop containing nucleoside triphosphate hydrolases"/>
    <property type="match status" value="1"/>
</dbReference>
<keyword evidence="6" id="KW-0520">NAD</keyword>
<evidence type="ECO:0000259" key="8">
    <source>
        <dbReference type="PROSITE" id="PS50104"/>
    </source>
</evidence>
<dbReference type="Proteomes" id="UP000886595">
    <property type="component" value="Unassembled WGS sequence"/>
</dbReference>
<dbReference type="InterPro" id="IPR058192">
    <property type="entry name" value="WHD_ROQ1-like"/>
</dbReference>
<dbReference type="FunFam" id="1.10.8.430:FF:000002">
    <property type="entry name" value="Disease resistance protein (TIR-NBS-LRR class)"/>
    <property type="match status" value="1"/>
</dbReference>
<evidence type="ECO:0000256" key="5">
    <source>
        <dbReference type="ARBA" id="ARBA00022821"/>
    </source>
</evidence>
<evidence type="ECO:0000256" key="2">
    <source>
        <dbReference type="ARBA" id="ARBA00022614"/>
    </source>
</evidence>
<dbReference type="AlphaFoldDB" id="A0A8X7PBB4"/>
<dbReference type="EMBL" id="JAAMPC010000017">
    <property type="protein sequence ID" value="KAG2248060.1"/>
    <property type="molecule type" value="Genomic_DNA"/>
</dbReference>
<dbReference type="InterPro" id="IPR002182">
    <property type="entry name" value="NB-ARC"/>
</dbReference>
<dbReference type="EC" id="3.2.2.6" evidence="1"/>